<dbReference type="SUPFAM" id="SSF101821">
    <property type="entry name" value="Aminopeptidase/glucanase lid domain"/>
    <property type="match status" value="1"/>
</dbReference>
<protein>
    <recommendedName>
        <fullName evidence="4">aspartyl aminopeptidase</fullName>
        <ecNumber evidence="4">3.4.11.21</ecNumber>
    </recommendedName>
</protein>
<keyword evidence="5" id="KW-0031">Aminopeptidase</keyword>
<dbReference type="Gene3D" id="2.30.250.10">
    <property type="entry name" value="Aminopeptidase i, Domain 2"/>
    <property type="match status" value="1"/>
</dbReference>
<evidence type="ECO:0000256" key="10">
    <source>
        <dbReference type="ARBA" id="ARBA00023049"/>
    </source>
</evidence>
<evidence type="ECO:0000256" key="11">
    <source>
        <dbReference type="SAM" id="Phobius"/>
    </source>
</evidence>
<keyword evidence="6" id="KW-0645">Protease</keyword>
<dbReference type="OrthoDB" id="9880441at2759"/>
<evidence type="ECO:0000256" key="6">
    <source>
        <dbReference type="ARBA" id="ARBA00022670"/>
    </source>
</evidence>
<dbReference type="GO" id="GO:0004177">
    <property type="term" value="F:aminopeptidase activity"/>
    <property type="evidence" value="ECO:0007669"/>
    <property type="project" value="UniProtKB-KW"/>
</dbReference>
<dbReference type="AlphaFoldDB" id="A0A1J4JLM5"/>
<proteinExistence type="inferred from homology"/>
<evidence type="ECO:0000313" key="12">
    <source>
        <dbReference type="EMBL" id="OHS99585.1"/>
    </source>
</evidence>
<evidence type="ECO:0000256" key="3">
    <source>
        <dbReference type="ARBA" id="ARBA00008290"/>
    </source>
</evidence>
<dbReference type="VEuPathDB" id="TrichDB:TRFO_33909"/>
<accession>A0A1J4JLM5</accession>
<keyword evidence="11" id="KW-0812">Transmembrane</keyword>
<evidence type="ECO:0000256" key="9">
    <source>
        <dbReference type="ARBA" id="ARBA00022833"/>
    </source>
</evidence>
<keyword evidence="11" id="KW-0472">Membrane</keyword>
<dbReference type="Gene3D" id="3.40.630.10">
    <property type="entry name" value="Zn peptidases"/>
    <property type="match status" value="2"/>
</dbReference>
<keyword evidence="13" id="KW-1185">Reference proteome</keyword>
<reference evidence="12" key="1">
    <citation type="submission" date="2016-10" db="EMBL/GenBank/DDBJ databases">
        <authorList>
            <person name="Benchimol M."/>
            <person name="Almeida L.G."/>
            <person name="Vasconcelos A.T."/>
            <person name="Perreira-Neves A."/>
            <person name="Rosa I.A."/>
            <person name="Tasca T."/>
            <person name="Bogo M.R."/>
            <person name="de Souza W."/>
        </authorList>
    </citation>
    <scope>NUCLEOTIDE SEQUENCE [LARGE SCALE GENOMIC DNA]</scope>
    <source>
        <strain evidence="12">K</strain>
    </source>
</reference>
<comment type="cofactor">
    <cofactor evidence="2">
        <name>Zn(2+)</name>
        <dbReference type="ChEBI" id="CHEBI:29105"/>
    </cofactor>
</comment>
<dbReference type="GO" id="GO:0008270">
    <property type="term" value="F:zinc ion binding"/>
    <property type="evidence" value="ECO:0007669"/>
    <property type="project" value="InterPro"/>
</dbReference>
<keyword evidence="8" id="KW-0378">Hydrolase</keyword>
<dbReference type="GO" id="GO:0005737">
    <property type="term" value="C:cytoplasm"/>
    <property type="evidence" value="ECO:0007669"/>
    <property type="project" value="UniProtKB-ARBA"/>
</dbReference>
<keyword evidence="11" id="KW-1133">Transmembrane helix</keyword>
<dbReference type="RefSeq" id="XP_068352722.1">
    <property type="nucleotide sequence ID" value="XM_068509354.1"/>
</dbReference>
<dbReference type="Proteomes" id="UP000179807">
    <property type="component" value="Unassembled WGS sequence"/>
</dbReference>
<evidence type="ECO:0000256" key="2">
    <source>
        <dbReference type="ARBA" id="ARBA00001947"/>
    </source>
</evidence>
<evidence type="ECO:0000256" key="5">
    <source>
        <dbReference type="ARBA" id="ARBA00022438"/>
    </source>
</evidence>
<dbReference type="GO" id="GO:0006508">
    <property type="term" value="P:proteolysis"/>
    <property type="evidence" value="ECO:0007669"/>
    <property type="project" value="UniProtKB-KW"/>
</dbReference>
<dbReference type="EMBL" id="MLAK01000997">
    <property type="protein sequence ID" value="OHS99585.1"/>
    <property type="molecule type" value="Genomic_DNA"/>
</dbReference>
<comment type="catalytic activity">
    <reaction evidence="1">
        <text>Release of an N-terminal aspartate or glutamate from a peptide, with a preference for aspartate.</text>
        <dbReference type="EC" id="3.4.11.21"/>
    </reaction>
</comment>
<gene>
    <name evidence="12" type="ORF">TRFO_33909</name>
</gene>
<dbReference type="PANTHER" id="PTHR28570:SF3">
    <property type="entry name" value="ASPARTYL AMINOPEPTIDASE"/>
    <property type="match status" value="1"/>
</dbReference>
<evidence type="ECO:0000256" key="4">
    <source>
        <dbReference type="ARBA" id="ARBA00011965"/>
    </source>
</evidence>
<dbReference type="InterPro" id="IPR023358">
    <property type="entry name" value="Peptidase_M18_dom2"/>
</dbReference>
<evidence type="ECO:0000256" key="8">
    <source>
        <dbReference type="ARBA" id="ARBA00022801"/>
    </source>
</evidence>
<feature type="transmembrane region" description="Helical" evidence="11">
    <location>
        <begin position="6"/>
        <end position="26"/>
    </location>
</feature>
<comment type="caution">
    <text evidence="12">The sequence shown here is derived from an EMBL/GenBank/DDBJ whole genome shotgun (WGS) entry which is preliminary data.</text>
</comment>
<evidence type="ECO:0000256" key="7">
    <source>
        <dbReference type="ARBA" id="ARBA00022723"/>
    </source>
</evidence>
<dbReference type="PANTHER" id="PTHR28570">
    <property type="entry name" value="ASPARTYL AMINOPEPTIDASE"/>
    <property type="match status" value="1"/>
</dbReference>
<keyword evidence="10" id="KW-0482">Metalloprotease</keyword>
<evidence type="ECO:0000256" key="1">
    <source>
        <dbReference type="ARBA" id="ARBA00001335"/>
    </source>
</evidence>
<keyword evidence="7" id="KW-0479">Metal-binding</keyword>
<dbReference type="GO" id="GO:0008237">
    <property type="term" value="F:metallopeptidase activity"/>
    <property type="evidence" value="ECO:0007669"/>
    <property type="project" value="UniProtKB-KW"/>
</dbReference>
<dbReference type="SUPFAM" id="SSF53187">
    <property type="entry name" value="Zn-dependent exopeptidases"/>
    <property type="match status" value="2"/>
</dbReference>
<dbReference type="InterPro" id="IPR001948">
    <property type="entry name" value="Peptidase_M18"/>
</dbReference>
<name>A0A1J4JLM5_9EUKA</name>
<organism evidence="12 13">
    <name type="scientific">Tritrichomonas foetus</name>
    <dbReference type="NCBI Taxonomy" id="1144522"/>
    <lineage>
        <taxon>Eukaryota</taxon>
        <taxon>Metamonada</taxon>
        <taxon>Parabasalia</taxon>
        <taxon>Tritrichomonadida</taxon>
        <taxon>Tritrichomonadidae</taxon>
        <taxon>Tritrichomonas</taxon>
    </lineage>
</organism>
<dbReference type="EC" id="3.4.11.21" evidence="4"/>
<dbReference type="Pfam" id="PF02127">
    <property type="entry name" value="Peptidase_M18"/>
    <property type="match status" value="3"/>
</dbReference>
<comment type="similarity">
    <text evidence="3">Belongs to the peptidase M18 family.</text>
</comment>
<sequence>MVIFQLFIFFSFIIIVYLSGPIWFFINQMEDFLNFIDISRSPFHFIDYSRKILSSNGFVEISEKESFPNPLPPKAFVIRDNRSIIAFIIGSKDSIIGVCANSDFPCFKLKPNHSQNIGKYQIARLKISGNGLWHTFLDREMKAVGRILVKEENSQKISFSEYLFETPHSIAIIPNVGLTQIENHNIEIKSSQENYNAILSCSKNDENLNKFIDENNINIIKTSYLSKNKSESLNFDSHIKNDDQICEEMNECIVMERGIKIDCLDMNENDQTTSLNQEKCEKTNNNDDIKSYLSKLVHVNENDIVGCDLSFVDASHTACYGGLMSGHGLNSLVGCYAGLHALLDSAEIADQKYESRSDSKNDQNSTQIFAAFDETGGRTSSRGEFLATILNEIIGSNNELLSARQRSLIIACKNFQSVLSFHETENPLSKSDLSRNDQLNNNLSNDIYNGLSNELSDTGMIGEGLLIGASHGEGITGASIVKDISEKILEIKITEIPKNIFNQNEKNEHKSTYSDNIFAQTGIKTVEVGCPMLSIGSTRETATWTDISSLKELFCNLYMYY</sequence>
<dbReference type="GeneID" id="94844058"/>
<evidence type="ECO:0000313" key="13">
    <source>
        <dbReference type="Proteomes" id="UP000179807"/>
    </source>
</evidence>
<keyword evidence="9" id="KW-0862">Zinc</keyword>